<feature type="signal peptide" evidence="1">
    <location>
        <begin position="1"/>
        <end position="21"/>
    </location>
</feature>
<evidence type="ECO:0000313" key="3">
    <source>
        <dbReference type="EMBL" id="NDU96353.1"/>
    </source>
</evidence>
<evidence type="ECO:0000256" key="1">
    <source>
        <dbReference type="SAM" id="SignalP"/>
    </source>
</evidence>
<dbReference type="GO" id="GO:0005509">
    <property type="term" value="F:calcium ion binding"/>
    <property type="evidence" value="ECO:0007669"/>
    <property type="project" value="InterPro"/>
</dbReference>
<dbReference type="InterPro" id="IPR015919">
    <property type="entry name" value="Cadherin-like_sf"/>
</dbReference>
<gene>
    <name evidence="3" type="ORF">GK108_15850</name>
</gene>
<dbReference type="SMART" id="SM00089">
    <property type="entry name" value="PKD"/>
    <property type="match status" value="16"/>
</dbReference>
<dbReference type="SMART" id="SM00736">
    <property type="entry name" value="CADG"/>
    <property type="match status" value="2"/>
</dbReference>
<sequence length="2583" mass="260194">MKRYVYLFFSLITLVSTLAEAQTTFTVTNTNNAGTGSLRQAMLDVAASGSAGPFTITASVSGTINTTSSLPPITKNLAIVGPGANQLTISGQTNTHQLFTVVGDNLSIRFSGLTLTKGGSGNGNAAAIEISSITTASISSLSLIACNLDNNSASLGQIYAYKCNLFIQNSTISNNSAGDGIDLEYGQATGFSVVLENSTISNNSYAGIYLNNNNTVSITSTNSTFAGNSLGFYAGGNTVFTLYFKNSILANNIQFTGEGTSVIVSQGNNICRDASLTPTASGDLINTNPLLAPLGNYGGTTQTHALLPGSPAINAGTSSGAPTTDQRGISRVGTTDIGSFESRGFSMVSSSGNNQSATVNTAFANPLVVTVSSTNSEPVSGGVVTFTGPGSGASINPASLTASIAGTTASRSVTANATAGGAYNVAATTKGASPTVNFSLTNTVVPPSFTTNPTTKAVCTGNGTTFTVAASGSPTYQWQVDAGSGFTNLSNSGVYSGATDATLTISNVAGLNGYLFRCVATNDGGSTNSSAATLTVSSLPTAGVSPSSTTITCANPTVTLTASGGTTYRWDNNTTNAIRSVTTGGTYSVTVTNASGCTATASQTITTNTTPPTPGISPSGTTITCANPTVTLTASGGTTYRWDDNSTNATRSVTTGGTYSVTVTAANGCTATASQTITTNTTPPTAGISPSGTTITCANPTVTLTASGGTAYRWDDNSTNAIRSVTTGGTYSVTVTAANGCTATASQTITTNTTPPTPGISPSSTTITCANPTVTLTASGGTAYRWDDNSTNAIRSVTTGGTYSVTVTNASGCTATASQTITTNTTPPTPGISPSGTTITCANPTVTLTASGGTTYRWDDNSTNAIRSVTTGGTYSVTVTAANGCTATASQTITTNTTPPTPGISPSSTTITCANPTVTLTASGGTAYRWNDNSTNAIRSVTTGGTYSVTVTAANGCTATASQTITTNTTPPTPGISPSGTTITCANPTVTLTASGGVSYRWDDNSTNTIRSVTTGGTYSVTVTNASGCTATASQTITTNTTPPTPGISPSSTTITCANPTVTLTASGGTTYRWDNNSTNAIRSVTTGGTYSVTVTAANGCTATASQTITTNTTPPTAGINPSGTIITCANPTVTLTASGGTAYRWDDNSTNAIRSVTTGGTYSVTVTAANGCTATASQTITTNTTPPTPGISPSSTIITCANPTVTLTASGGVSYRWDDNSTNAIRNVSTGGTYSVTVTAANGCTATASQTITTNTIPPTPGISPSSTTITCANPTVTLTASGGVSYRWDDNSTNAIRNVSTGGTYSVTVTNASGCTATTSVLIQQDNTVPTVSISPNSATLTCANPTVTLTANGTGTYQWSTGATSHTITASSSGTYSVTVTSDNGCFASASIQIQQDNSVPTVSISPTSATLTCTNPTVTLTANGTGTYQWSTGATSHTITATSAALYSVTLTGSNGCTNTASISVAADQATPPLSLTASQTLLTCASPTASLTALGTGTWRWSTGSTDPQIQVSTAGTYSVTLTAPSGCTTSTSITINQDIDLPTVSISPSSATLTCANPSVTLTANGTGTYQWSTGATSQTITASSTGTYSVTLTGSNGCSNTASISVTADQTAPSLSISPSSATLTCANPTATLTALGTGSVRWSTGSTDPQIQVSTAGTYSVTLTTPGGCTATTSVLIQQDNTVPTVSISPNSATLTCANPSVALTANGIGTYQWSTGATSQTINASSAATYSVTVTSDNGCFASASIQIQQDNSVPTVSISPNSATLTCTNPTVTLTANGTGTYQWNTGATSHTITASSAATYSVTLTADNGCQATASSTIEQGTDQTIGFSQQPASTSSVTVGSTVTTQVVVSGQPTSYQWYKDNLSQPLASQTAAQLTLTNVQLSDAGSYFVVVTGPCNSLTSTAFTLSVTNPVTSLSLTASVSPNPAQAGQVVTLTAAVVGGTSPYSYSFSGPGSINPTGNTATVSGLSAGVYSFTVKASDSALPTNQQATSVVSLTVTAVETAPFAITGVTTISCSPITPNRFSVSFDPRYSGLSGQPVSFSVANEMLPTTQAGPYTIQLYTDNPTITLQARQQGATTNFGYNWLEACRTSESPNTPPRVVSGLPSQTAKVGDYFTYVIPEGTFTDSETPLSLRLSATGLPAGLSFSGATVSGTPSTTVGSPFTVSITATDPGGLSVSTPLVITVLPATGPVEPTAPFAITGVTTISCTPIANRINISFAPLYSGLNGQPIAFEVVNERAPTTDPAPYSLTLYRDNPVITLRARQTGSAQVASFSYNWLAACSTAGQDNTPPRLNSPVGSQTATVGKSFNLNLANTFADQETPNQLTLSAQGLPAGLVLVGTAISGTPSVSGVSTVVLTATDGGGLNNTTSFELTVSPASSTTVTPPTGFAITGVQTLSCVAVSGGLRSVTFQPQYAGVTGQAISFRVENELAATTASGPYTLNLYTDNPAITLKAQQAGSGGEVSYRYNWLAACSAPARVGTGEPEHGLEVTVLGNPVEGEFVEIEIRGAARQPIHLDVTDLQGNRISHKTIDSELGQQRVSVRLGSEIGTYLLRVSTPTQQQTIKIIRH</sequence>
<dbReference type="InterPro" id="IPR059226">
    <property type="entry name" value="Choice_anch_Q_dom"/>
</dbReference>
<dbReference type="SUPFAM" id="SSF49313">
    <property type="entry name" value="Cadherin-like"/>
    <property type="match status" value="2"/>
</dbReference>
<dbReference type="InterPro" id="IPR007110">
    <property type="entry name" value="Ig-like_dom"/>
</dbReference>
<name>A0A6L9LC11_9BACT</name>
<dbReference type="InterPro" id="IPR022409">
    <property type="entry name" value="PKD/Chitinase_dom"/>
</dbReference>
<dbReference type="SUPFAM" id="SSF49299">
    <property type="entry name" value="PKD domain"/>
    <property type="match status" value="1"/>
</dbReference>
<keyword evidence="1" id="KW-0732">Signal</keyword>
<dbReference type="InterPro" id="IPR003599">
    <property type="entry name" value="Ig_sub"/>
</dbReference>
<dbReference type="SUPFAM" id="SSF51126">
    <property type="entry name" value="Pectin lyase-like"/>
    <property type="match status" value="1"/>
</dbReference>
<accession>A0A6L9LC11</accession>
<dbReference type="Pfam" id="PF13927">
    <property type="entry name" value="Ig_3"/>
    <property type="match status" value="1"/>
</dbReference>
<keyword evidence="4" id="KW-1185">Reference proteome</keyword>
<feature type="domain" description="Ig-like" evidence="2">
    <location>
        <begin position="434"/>
        <end position="535"/>
    </location>
</feature>
<dbReference type="GO" id="GO:0016020">
    <property type="term" value="C:membrane"/>
    <property type="evidence" value="ECO:0007669"/>
    <property type="project" value="InterPro"/>
</dbReference>
<dbReference type="InterPro" id="IPR006626">
    <property type="entry name" value="PbH1"/>
</dbReference>
<feature type="chain" id="PRO_5026864054" description="Ig-like domain-containing protein" evidence="1">
    <location>
        <begin position="22"/>
        <end position="2583"/>
    </location>
</feature>
<dbReference type="RefSeq" id="WP_163950255.1">
    <property type="nucleotide sequence ID" value="NZ_JAAFZH010000006.1"/>
</dbReference>
<dbReference type="Pfam" id="PF05345">
    <property type="entry name" value="He_PIG"/>
    <property type="match status" value="2"/>
</dbReference>
<dbReference type="Proteomes" id="UP000474175">
    <property type="component" value="Unassembled WGS sequence"/>
</dbReference>
<dbReference type="InterPro" id="IPR013783">
    <property type="entry name" value="Ig-like_fold"/>
</dbReference>
<dbReference type="Gene3D" id="2.60.40.10">
    <property type="entry name" value="Immunoglobulins"/>
    <property type="match status" value="4"/>
</dbReference>
<dbReference type="InterPro" id="IPR035986">
    <property type="entry name" value="PKD_dom_sf"/>
</dbReference>
<dbReference type="InterPro" id="IPR006644">
    <property type="entry name" value="Cadg"/>
</dbReference>
<reference evidence="3 4" key="1">
    <citation type="submission" date="2020-02" db="EMBL/GenBank/DDBJ databases">
        <title>Draft genome sequence of two Spirosoma agri KCTC 52727 and Spirosoma terrae KCTC 52035.</title>
        <authorList>
            <person name="Rojas J."/>
            <person name="Ambika Manirajan B."/>
            <person name="Suarez C."/>
            <person name="Ratering S."/>
            <person name="Schnell S."/>
        </authorList>
    </citation>
    <scope>NUCLEOTIDE SEQUENCE [LARGE SCALE GENOMIC DNA]</scope>
    <source>
        <strain evidence="3 4">KCTC 52035</strain>
    </source>
</reference>
<dbReference type="PROSITE" id="PS50835">
    <property type="entry name" value="IG_LIKE"/>
    <property type="match status" value="2"/>
</dbReference>
<comment type="caution">
    <text evidence="3">The sequence shown here is derived from an EMBL/GenBank/DDBJ whole genome shotgun (WGS) entry which is preliminary data.</text>
</comment>
<dbReference type="InterPro" id="IPR011050">
    <property type="entry name" value="Pectin_lyase_fold/virulence"/>
</dbReference>
<protein>
    <recommendedName>
        <fullName evidence="2">Ig-like domain-containing protein</fullName>
    </recommendedName>
</protein>
<feature type="domain" description="Ig-like" evidence="2">
    <location>
        <begin position="1837"/>
        <end position="1919"/>
    </location>
</feature>
<evidence type="ECO:0000259" key="2">
    <source>
        <dbReference type="PROSITE" id="PS50835"/>
    </source>
</evidence>
<dbReference type="InterPro" id="IPR013098">
    <property type="entry name" value="Ig_I-set"/>
</dbReference>
<dbReference type="SMART" id="SM00710">
    <property type="entry name" value="PbH1"/>
    <property type="match status" value="3"/>
</dbReference>
<dbReference type="SUPFAM" id="SSF48726">
    <property type="entry name" value="Immunoglobulin"/>
    <property type="match status" value="2"/>
</dbReference>
<organism evidence="3 4">
    <name type="scientific">Spirosoma terrae</name>
    <dbReference type="NCBI Taxonomy" id="1968276"/>
    <lineage>
        <taxon>Bacteria</taxon>
        <taxon>Pseudomonadati</taxon>
        <taxon>Bacteroidota</taxon>
        <taxon>Cytophagia</taxon>
        <taxon>Cytophagales</taxon>
        <taxon>Cytophagaceae</taxon>
        <taxon>Spirosoma</taxon>
    </lineage>
</organism>
<dbReference type="NCBIfam" id="NF041518">
    <property type="entry name" value="choice_anch_Q"/>
    <property type="match status" value="1"/>
</dbReference>
<dbReference type="Pfam" id="PF07679">
    <property type="entry name" value="I-set"/>
    <property type="match status" value="1"/>
</dbReference>
<proteinExistence type="predicted"/>
<dbReference type="EMBL" id="JAAFZH010000006">
    <property type="protein sequence ID" value="NDU96353.1"/>
    <property type="molecule type" value="Genomic_DNA"/>
</dbReference>
<evidence type="ECO:0000313" key="4">
    <source>
        <dbReference type="Proteomes" id="UP000474175"/>
    </source>
</evidence>
<dbReference type="SMART" id="SM00409">
    <property type="entry name" value="IG"/>
    <property type="match status" value="2"/>
</dbReference>
<dbReference type="InterPro" id="IPR036179">
    <property type="entry name" value="Ig-like_dom_sf"/>
</dbReference>